<keyword evidence="5 7" id="KW-0964">Secreted</keyword>
<proteinExistence type="inferred from homology"/>
<dbReference type="SUPFAM" id="SSF64518">
    <property type="entry name" value="Phase 1 flagellin"/>
    <property type="match status" value="1"/>
</dbReference>
<dbReference type="PROSITE" id="PS00588">
    <property type="entry name" value="FLAGELLA_BB_ROD"/>
    <property type="match status" value="1"/>
</dbReference>
<keyword evidence="10" id="KW-0966">Cell projection</keyword>
<evidence type="ECO:0000259" key="9">
    <source>
        <dbReference type="Pfam" id="PF22638"/>
    </source>
</evidence>
<evidence type="ECO:0000313" key="10">
    <source>
        <dbReference type="EMBL" id="MDY0393238.1"/>
    </source>
</evidence>
<organism evidence="10 11">
    <name type="scientific">Tigheibacillus halophilus</name>
    <dbReference type="NCBI Taxonomy" id="361280"/>
    <lineage>
        <taxon>Bacteria</taxon>
        <taxon>Bacillati</taxon>
        <taxon>Bacillota</taxon>
        <taxon>Bacilli</taxon>
        <taxon>Bacillales</taxon>
        <taxon>Bacillaceae</taxon>
        <taxon>Tigheibacillus</taxon>
    </lineage>
</organism>
<feature type="domain" description="Flagellar hook-associated protein FlgK helical" evidence="9">
    <location>
        <begin position="101"/>
        <end position="351"/>
    </location>
</feature>
<dbReference type="Proteomes" id="UP001281447">
    <property type="component" value="Unassembled WGS sequence"/>
</dbReference>
<comment type="caution">
    <text evidence="10">The sequence shown here is derived from an EMBL/GenBank/DDBJ whole genome shotgun (WGS) entry which is preliminary data.</text>
</comment>
<keyword evidence="10" id="KW-0282">Flagellum</keyword>
<evidence type="ECO:0000256" key="4">
    <source>
        <dbReference type="ARBA" id="ARBA00016244"/>
    </source>
</evidence>
<dbReference type="InterPro" id="IPR002371">
    <property type="entry name" value="FlgK"/>
</dbReference>
<dbReference type="Pfam" id="PF00460">
    <property type="entry name" value="Flg_bb_rod"/>
    <property type="match status" value="1"/>
</dbReference>
<evidence type="ECO:0000256" key="7">
    <source>
        <dbReference type="RuleBase" id="RU362065"/>
    </source>
</evidence>
<evidence type="ECO:0000313" key="11">
    <source>
        <dbReference type="Proteomes" id="UP001281447"/>
    </source>
</evidence>
<evidence type="ECO:0000256" key="1">
    <source>
        <dbReference type="ARBA" id="ARBA00004365"/>
    </source>
</evidence>
<keyword evidence="11" id="KW-1185">Reference proteome</keyword>
<keyword evidence="6 7" id="KW-0975">Bacterial flagellum</keyword>
<reference evidence="10 11" key="1">
    <citation type="submission" date="2023-10" db="EMBL/GenBank/DDBJ databases">
        <title>Virgibacillus halophilus 5B73C genome.</title>
        <authorList>
            <person name="Miliotis G."/>
            <person name="Sengupta P."/>
            <person name="Hameed A."/>
            <person name="Chuvochina M."/>
            <person name="Mcdonagh F."/>
            <person name="Simpson A.C."/>
            <person name="Singh N.K."/>
            <person name="Rekha P.D."/>
            <person name="Raman K."/>
            <person name="Hugenholtz P."/>
            <person name="Venkateswaran K."/>
        </authorList>
    </citation>
    <scope>NUCLEOTIDE SEQUENCE [LARGE SCALE GENOMIC DNA]</scope>
    <source>
        <strain evidence="10 11">5B73C</strain>
    </source>
</reference>
<dbReference type="EMBL" id="JAWDIP010000003">
    <property type="protein sequence ID" value="MDY0393238.1"/>
    <property type="molecule type" value="Genomic_DNA"/>
</dbReference>
<dbReference type="InterPro" id="IPR053927">
    <property type="entry name" value="FlgK_helical"/>
</dbReference>
<evidence type="ECO:0000256" key="6">
    <source>
        <dbReference type="ARBA" id="ARBA00023143"/>
    </source>
</evidence>
<evidence type="ECO:0000256" key="3">
    <source>
        <dbReference type="ARBA" id="ARBA00009677"/>
    </source>
</evidence>
<accession>A0ABU5C310</accession>
<protein>
    <recommendedName>
        <fullName evidence="4 7">Flagellar hook-associated protein 1</fullName>
        <shortName evidence="7">HAP1</shortName>
    </recommendedName>
</protein>
<dbReference type="InterPro" id="IPR001444">
    <property type="entry name" value="Flag_bb_rod_N"/>
</dbReference>
<keyword evidence="10" id="KW-0969">Cilium</keyword>
<dbReference type="PANTHER" id="PTHR30033:SF1">
    <property type="entry name" value="FLAGELLAR HOOK-ASSOCIATED PROTEIN 1"/>
    <property type="match status" value="1"/>
</dbReference>
<dbReference type="NCBIfam" id="TIGR02492">
    <property type="entry name" value="flgK_ends"/>
    <property type="match status" value="1"/>
</dbReference>
<dbReference type="InterPro" id="IPR019776">
    <property type="entry name" value="Flagellar_basal_body_rod_CS"/>
</dbReference>
<evidence type="ECO:0000256" key="5">
    <source>
        <dbReference type="ARBA" id="ARBA00022525"/>
    </source>
</evidence>
<evidence type="ECO:0000259" key="8">
    <source>
        <dbReference type="Pfam" id="PF00460"/>
    </source>
</evidence>
<gene>
    <name evidence="7 10" type="primary">flgK</name>
    <name evidence="10" type="ORF">RWE15_00845</name>
</gene>
<dbReference type="PRINTS" id="PR01005">
    <property type="entry name" value="FLGHOOKAP1"/>
</dbReference>
<name>A0ABU5C310_9BACI</name>
<dbReference type="Pfam" id="PF22638">
    <property type="entry name" value="FlgK_D1"/>
    <property type="match status" value="1"/>
</dbReference>
<feature type="domain" description="Flagellar basal body rod protein N-terminal" evidence="8">
    <location>
        <begin position="8"/>
        <end position="37"/>
    </location>
</feature>
<comment type="similarity">
    <text evidence="3 7">Belongs to the flagella basal body rod proteins family.</text>
</comment>
<evidence type="ECO:0000256" key="2">
    <source>
        <dbReference type="ARBA" id="ARBA00004613"/>
    </source>
</evidence>
<comment type="subcellular location">
    <subcellularLocation>
        <location evidence="1 7">Bacterial flagellum</location>
    </subcellularLocation>
    <subcellularLocation>
        <location evidence="2 7">Secreted</location>
    </subcellularLocation>
</comment>
<sequence>MSTFHGLEMAKQALFAQQAALYTTGNNISNANTEGYTRQRVNFETMSPYPSASRNRPEMPGQMGTGVRAGTIERVRNEYLDTQYRGENSKAGYWQTKSDALSRMESLLNEPSENGLSNTMDKFWQSLQDLASNPENSGARSVVAQRGEALADTFNYLQSSLSTIRSDLSNQMDVTVSNANSILKQINNINAQVKEIEPHGYLANDLYDERDRLIDQLSSIVNVKVSYSKSGDGALESAPGLATVELVNDSGKSFDPKMTLVDGTKTGDEAINRFEFNGDEDSASVSIEGKTLPLSGVSQTGALNALIHSYNNDYPDMQKQLEDMAIAFKNEFNKVHSLGVDKNGEPGIEFFEIDNDGKMKVNADILKNKDLIAASTDKTMNGDNAKNLADIFQKKRSRNWRKQNLREKLFPIHHWRYGGQGTGSE</sequence>
<dbReference type="PANTHER" id="PTHR30033">
    <property type="entry name" value="FLAGELLAR HOOK-ASSOCIATED PROTEIN 1"/>
    <property type="match status" value="1"/>
</dbReference>